<sequence>MLLAKILPGDLNIQILVHSMLLAKDVALRFECSNISSFNVTGKMFEI</sequence>
<dbReference type="AlphaFoldDB" id="A0A6C0C6X8"/>
<name>A0A6C0C6X8_9ZZZZ</name>
<proteinExistence type="predicted"/>
<evidence type="ECO:0000313" key="1">
    <source>
        <dbReference type="EMBL" id="QHT00181.1"/>
    </source>
</evidence>
<protein>
    <submittedName>
        <fullName evidence="1">Uncharacterized protein</fullName>
    </submittedName>
</protein>
<reference evidence="1" key="1">
    <citation type="journal article" date="2020" name="Nature">
        <title>Giant virus diversity and host interactions through global metagenomics.</title>
        <authorList>
            <person name="Schulz F."/>
            <person name="Roux S."/>
            <person name="Paez-Espino D."/>
            <person name="Jungbluth S."/>
            <person name="Walsh D.A."/>
            <person name="Denef V.J."/>
            <person name="McMahon K.D."/>
            <person name="Konstantinidis K.T."/>
            <person name="Eloe-Fadrosh E.A."/>
            <person name="Kyrpides N.C."/>
            <person name="Woyke T."/>
        </authorList>
    </citation>
    <scope>NUCLEOTIDE SEQUENCE</scope>
    <source>
        <strain evidence="1">GVMAG-M-3300020192-26</strain>
    </source>
</reference>
<accession>A0A6C0C6X8</accession>
<dbReference type="EMBL" id="MN739353">
    <property type="protein sequence ID" value="QHT00181.1"/>
    <property type="molecule type" value="Genomic_DNA"/>
</dbReference>
<organism evidence="1">
    <name type="scientific">viral metagenome</name>
    <dbReference type="NCBI Taxonomy" id="1070528"/>
    <lineage>
        <taxon>unclassified sequences</taxon>
        <taxon>metagenomes</taxon>
        <taxon>organismal metagenomes</taxon>
    </lineage>
</organism>